<dbReference type="RefSeq" id="WP_157123855.1">
    <property type="nucleotide sequence ID" value="NZ_LT840185.1"/>
</dbReference>
<protein>
    <recommendedName>
        <fullName evidence="5">Lipoprotein</fullName>
    </recommendedName>
</protein>
<feature type="compositionally biased region" description="Pro residues" evidence="1">
    <location>
        <begin position="57"/>
        <end position="69"/>
    </location>
</feature>
<dbReference type="PROSITE" id="PS51257">
    <property type="entry name" value="PROKAR_LIPOPROTEIN"/>
    <property type="match status" value="1"/>
</dbReference>
<keyword evidence="2" id="KW-0732">Signal</keyword>
<proteinExistence type="predicted"/>
<organism evidence="3 4">
    <name type="scientific">Allosphingosinicella indica</name>
    <dbReference type="NCBI Taxonomy" id="941907"/>
    <lineage>
        <taxon>Bacteria</taxon>
        <taxon>Pseudomonadati</taxon>
        <taxon>Pseudomonadota</taxon>
        <taxon>Alphaproteobacteria</taxon>
        <taxon>Sphingomonadales</taxon>
        <taxon>Sphingomonadaceae</taxon>
        <taxon>Allosphingosinicella</taxon>
    </lineage>
</organism>
<sequence length="188" mass="19919">MRNALPFALVLALAACGSPPAEQTAPVTNDIVANDAEPVTDTPVAQPTEASGEATPTPSPAPSASPMPEPTATATPDELSGTATIPAALRGRWGLVAADCTSTRGDAKGLLRIAADTIRFYESRAKLGRVVERDRSRIVADFDFEGEGQTWERRLTLDGQDGGKTLIRRDQGDDAMPGPLRYTRCETQ</sequence>
<feature type="signal peptide" evidence="2">
    <location>
        <begin position="1"/>
        <end position="23"/>
    </location>
</feature>
<name>A0A1X7H2E2_9SPHN</name>
<dbReference type="STRING" id="941907.SAMN06295910_2728"/>
<keyword evidence="4" id="KW-1185">Reference proteome</keyword>
<feature type="chain" id="PRO_5013027601" description="Lipoprotein" evidence="2">
    <location>
        <begin position="24"/>
        <end position="188"/>
    </location>
</feature>
<reference evidence="4" key="1">
    <citation type="submission" date="2017-04" db="EMBL/GenBank/DDBJ databases">
        <authorList>
            <person name="Varghese N."/>
            <person name="Submissions S."/>
        </authorList>
    </citation>
    <scope>NUCLEOTIDE SEQUENCE [LARGE SCALE GENOMIC DNA]</scope>
    <source>
        <strain evidence="4">Dd16</strain>
    </source>
</reference>
<evidence type="ECO:0000256" key="1">
    <source>
        <dbReference type="SAM" id="MobiDB-lite"/>
    </source>
</evidence>
<evidence type="ECO:0000313" key="3">
    <source>
        <dbReference type="EMBL" id="SMF78619.1"/>
    </source>
</evidence>
<evidence type="ECO:0000256" key="2">
    <source>
        <dbReference type="SAM" id="SignalP"/>
    </source>
</evidence>
<dbReference type="AlphaFoldDB" id="A0A1X7H2E2"/>
<dbReference type="Proteomes" id="UP000192934">
    <property type="component" value="Chromosome I"/>
</dbReference>
<evidence type="ECO:0008006" key="5">
    <source>
        <dbReference type="Google" id="ProtNLM"/>
    </source>
</evidence>
<evidence type="ECO:0000313" key="4">
    <source>
        <dbReference type="Proteomes" id="UP000192934"/>
    </source>
</evidence>
<feature type="region of interest" description="Disordered" evidence="1">
    <location>
        <begin position="33"/>
        <end position="79"/>
    </location>
</feature>
<gene>
    <name evidence="3" type="ORF">SAMN06295910_2728</name>
</gene>
<dbReference type="OrthoDB" id="6057763at2"/>
<accession>A0A1X7H2E2</accession>
<dbReference type="EMBL" id="LT840185">
    <property type="protein sequence ID" value="SMF78619.1"/>
    <property type="molecule type" value="Genomic_DNA"/>
</dbReference>